<evidence type="ECO:0000313" key="2">
    <source>
        <dbReference type="Proteomes" id="UP001229421"/>
    </source>
</evidence>
<accession>A0AAD8KCM7</accession>
<proteinExistence type="predicted"/>
<name>A0AAD8KCM7_TARER</name>
<organism evidence="1 2">
    <name type="scientific">Tagetes erecta</name>
    <name type="common">African marigold</name>
    <dbReference type="NCBI Taxonomy" id="13708"/>
    <lineage>
        <taxon>Eukaryota</taxon>
        <taxon>Viridiplantae</taxon>
        <taxon>Streptophyta</taxon>
        <taxon>Embryophyta</taxon>
        <taxon>Tracheophyta</taxon>
        <taxon>Spermatophyta</taxon>
        <taxon>Magnoliopsida</taxon>
        <taxon>eudicotyledons</taxon>
        <taxon>Gunneridae</taxon>
        <taxon>Pentapetalae</taxon>
        <taxon>asterids</taxon>
        <taxon>campanulids</taxon>
        <taxon>Asterales</taxon>
        <taxon>Asteraceae</taxon>
        <taxon>Asteroideae</taxon>
        <taxon>Heliantheae alliance</taxon>
        <taxon>Tageteae</taxon>
        <taxon>Tagetes</taxon>
    </lineage>
</organism>
<keyword evidence="2" id="KW-1185">Reference proteome</keyword>
<gene>
    <name evidence="1" type="ORF">QVD17_27822</name>
</gene>
<dbReference type="EMBL" id="JAUHHV010000007">
    <property type="protein sequence ID" value="KAK1418676.1"/>
    <property type="molecule type" value="Genomic_DNA"/>
</dbReference>
<comment type="caution">
    <text evidence="1">The sequence shown here is derived from an EMBL/GenBank/DDBJ whole genome shotgun (WGS) entry which is preliminary data.</text>
</comment>
<sequence>MNVHVEENGGYVAFGYLDRYGLAFLLPKKLMHAKLLSLEVVAVEVTALALVGGGGDNGVGCGGSGWLVAKVVVVVEKV</sequence>
<evidence type="ECO:0000313" key="1">
    <source>
        <dbReference type="EMBL" id="KAK1418676.1"/>
    </source>
</evidence>
<reference evidence="1" key="1">
    <citation type="journal article" date="2023" name="bioRxiv">
        <title>Improved chromosome-level genome assembly for marigold (Tagetes erecta).</title>
        <authorList>
            <person name="Jiang F."/>
            <person name="Yuan L."/>
            <person name="Wang S."/>
            <person name="Wang H."/>
            <person name="Xu D."/>
            <person name="Wang A."/>
            <person name="Fan W."/>
        </authorList>
    </citation>
    <scope>NUCLEOTIDE SEQUENCE</scope>
    <source>
        <strain evidence="1">WSJ</strain>
        <tissue evidence="1">Leaf</tissue>
    </source>
</reference>
<dbReference type="AlphaFoldDB" id="A0AAD8KCM7"/>
<protein>
    <submittedName>
        <fullName evidence="1">Uncharacterized protein</fullName>
    </submittedName>
</protein>
<dbReference type="Proteomes" id="UP001229421">
    <property type="component" value="Unassembled WGS sequence"/>
</dbReference>